<organism evidence="1 2">
    <name type="scientific">Ataeniobius toweri</name>
    <dbReference type="NCBI Taxonomy" id="208326"/>
    <lineage>
        <taxon>Eukaryota</taxon>
        <taxon>Metazoa</taxon>
        <taxon>Chordata</taxon>
        <taxon>Craniata</taxon>
        <taxon>Vertebrata</taxon>
        <taxon>Euteleostomi</taxon>
        <taxon>Actinopterygii</taxon>
        <taxon>Neopterygii</taxon>
        <taxon>Teleostei</taxon>
        <taxon>Neoteleostei</taxon>
        <taxon>Acanthomorphata</taxon>
        <taxon>Ovalentaria</taxon>
        <taxon>Atherinomorphae</taxon>
        <taxon>Cyprinodontiformes</taxon>
        <taxon>Goodeidae</taxon>
        <taxon>Ataeniobius</taxon>
    </lineage>
</organism>
<sequence>MGLSKVFQGSPLQPIKPESFLTALSMQKLLYGGWVGLLLLLAEYPHLQGSVNREYAGLMPWLELHHTLTRLALVQLSYCKTFGTAAVTCINVPVLLLLLQKQTHLA</sequence>
<evidence type="ECO:0000313" key="2">
    <source>
        <dbReference type="Proteomes" id="UP001345963"/>
    </source>
</evidence>
<protein>
    <submittedName>
        <fullName evidence="1">Uncharacterized protein</fullName>
    </submittedName>
</protein>
<dbReference type="EMBL" id="JAHUTI010003180">
    <property type="protein sequence ID" value="MED6233704.1"/>
    <property type="molecule type" value="Genomic_DNA"/>
</dbReference>
<comment type="caution">
    <text evidence="1">The sequence shown here is derived from an EMBL/GenBank/DDBJ whole genome shotgun (WGS) entry which is preliminary data.</text>
</comment>
<evidence type="ECO:0000313" key="1">
    <source>
        <dbReference type="EMBL" id="MED6233704.1"/>
    </source>
</evidence>
<keyword evidence="2" id="KW-1185">Reference proteome</keyword>
<gene>
    <name evidence="1" type="ORF">ATANTOWER_015331</name>
</gene>
<name>A0ABU7A6H6_9TELE</name>
<reference evidence="1 2" key="1">
    <citation type="submission" date="2021-07" db="EMBL/GenBank/DDBJ databases">
        <authorList>
            <person name="Palmer J.M."/>
        </authorList>
    </citation>
    <scope>NUCLEOTIDE SEQUENCE [LARGE SCALE GENOMIC DNA]</scope>
    <source>
        <strain evidence="1 2">AT_MEX2019</strain>
        <tissue evidence="1">Muscle</tissue>
    </source>
</reference>
<feature type="non-terminal residue" evidence="1">
    <location>
        <position position="106"/>
    </location>
</feature>
<proteinExistence type="predicted"/>
<dbReference type="Proteomes" id="UP001345963">
    <property type="component" value="Unassembled WGS sequence"/>
</dbReference>
<accession>A0ABU7A6H6</accession>